<dbReference type="AlphaFoldDB" id="A0A3M7RTK7"/>
<reference evidence="1 2" key="1">
    <citation type="journal article" date="2018" name="Sci. Rep.">
        <title>Genomic signatures of local adaptation to the degree of environmental predictability in rotifers.</title>
        <authorList>
            <person name="Franch-Gras L."/>
            <person name="Hahn C."/>
            <person name="Garcia-Roger E.M."/>
            <person name="Carmona M.J."/>
            <person name="Serra M."/>
            <person name="Gomez A."/>
        </authorList>
    </citation>
    <scope>NUCLEOTIDE SEQUENCE [LARGE SCALE GENOMIC DNA]</scope>
    <source>
        <strain evidence="1">HYR1</strain>
    </source>
</reference>
<accession>A0A3M7RTK7</accession>
<evidence type="ECO:0000313" key="1">
    <source>
        <dbReference type="EMBL" id="RNA26655.1"/>
    </source>
</evidence>
<keyword evidence="2" id="KW-1185">Reference proteome</keyword>
<sequence>MARVQKTSRILINTNLKKEAFLFLCDNHSSFNDFFKFVIRSFKTIIRTLEMIILYSSYSTNLFKLKDMEEKQSQKNKVEVFSLNTDPENIFNGDELGLFLENVSR</sequence>
<comment type="caution">
    <text evidence="1">The sequence shown here is derived from an EMBL/GenBank/DDBJ whole genome shotgun (WGS) entry which is preliminary data.</text>
</comment>
<proteinExistence type="predicted"/>
<dbReference type="EMBL" id="REGN01002697">
    <property type="protein sequence ID" value="RNA26655.1"/>
    <property type="molecule type" value="Genomic_DNA"/>
</dbReference>
<protein>
    <submittedName>
        <fullName evidence="1">Uncharacterized protein</fullName>
    </submittedName>
</protein>
<dbReference type="Proteomes" id="UP000276133">
    <property type="component" value="Unassembled WGS sequence"/>
</dbReference>
<name>A0A3M7RTK7_BRAPC</name>
<evidence type="ECO:0000313" key="2">
    <source>
        <dbReference type="Proteomes" id="UP000276133"/>
    </source>
</evidence>
<organism evidence="1 2">
    <name type="scientific">Brachionus plicatilis</name>
    <name type="common">Marine rotifer</name>
    <name type="synonym">Brachionus muelleri</name>
    <dbReference type="NCBI Taxonomy" id="10195"/>
    <lineage>
        <taxon>Eukaryota</taxon>
        <taxon>Metazoa</taxon>
        <taxon>Spiralia</taxon>
        <taxon>Gnathifera</taxon>
        <taxon>Rotifera</taxon>
        <taxon>Eurotatoria</taxon>
        <taxon>Monogononta</taxon>
        <taxon>Pseudotrocha</taxon>
        <taxon>Ploima</taxon>
        <taxon>Brachionidae</taxon>
        <taxon>Brachionus</taxon>
    </lineage>
</organism>
<gene>
    <name evidence="1" type="ORF">BpHYR1_039557</name>
</gene>